<dbReference type="Proteomes" id="UP000658320">
    <property type="component" value="Unassembled WGS sequence"/>
</dbReference>
<reference evidence="1" key="1">
    <citation type="journal article" date="2014" name="Int. J. Syst. Evol. Microbiol.">
        <title>Complete genome sequence of Corynebacterium casei LMG S-19264T (=DSM 44701T), isolated from a smear-ripened cheese.</title>
        <authorList>
            <consortium name="US DOE Joint Genome Institute (JGI-PGF)"/>
            <person name="Walter F."/>
            <person name="Albersmeier A."/>
            <person name="Kalinowski J."/>
            <person name="Ruckert C."/>
        </authorList>
    </citation>
    <scope>NUCLEOTIDE SEQUENCE</scope>
    <source>
        <strain evidence="1">JCM 4346</strain>
    </source>
</reference>
<name>A0A918CIL3_9ACTN</name>
<reference evidence="1" key="2">
    <citation type="submission" date="2020-09" db="EMBL/GenBank/DDBJ databases">
        <authorList>
            <person name="Sun Q."/>
            <person name="Ohkuma M."/>
        </authorList>
    </citation>
    <scope>NUCLEOTIDE SEQUENCE</scope>
    <source>
        <strain evidence="1">JCM 4346</strain>
    </source>
</reference>
<evidence type="ECO:0000313" key="1">
    <source>
        <dbReference type="EMBL" id="GGR25792.1"/>
    </source>
</evidence>
<evidence type="ECO:0000313" key="2">
    <source>
        <dbReference type="Proteomes" id="UP000658320"/>
    </source>
</evidence>
<comment type="caution">
    <text evidence="1">The sequence shown here is derived from an EMBL/GenBank/DDBJ whole genome shotgun (WGS) entry which is preliminary data.</text>
</comment>
<dbReference type="EMBL" id="BMSX01000011">
    <property type="protein sequence ID" value="GGR25792.1"/>
    <property type="molecule type" value="Genomic_DNA"/>
</dbReference>
<accession>A0A918CIL3</accession>
<keyword evidence="2" id="KW-1185">Reference proteome</keyword>
<organism evidence="1 2">
    <name type="scientific">Streptomyces aurantiogriseus</name>
    <dbReference type="NCBI Taxonomy" id="66870"/>
    <lineage>
        <taxon>Bacteria</taxon>
        <taxon>Bacillati</taxon>
        <taxon>Actinomycetota</taxon>
        <taxon>Actinomycetes</taxon>
        <taxon>Kitasatosporales</taxon>
        <taxon>Streptomycetaceae</taxon>
        <taxon>Streptomyces</taxon>
    </lineage>
</organism>
<gene>
    <name evidence="1" type="ORF">GCM10010251_47320</name>
</gene>
<sequence>MGWAGGRRAEFSPGPAAKVSAMLPQRGAPIHSDFVPFALRQSTVPKRAVCAVVAGSAWTVPGAVVSGLPQSVRAGERQAAAAPMPAVRNEIPGFLIFLIREGRPGLYTALIAADLLRCVLRV</sequence>
<dbReference type="AlphaFoldDB" id="A0A918CIL3"/>
<protein>
    <submittedName>
        <fullName evidence="1">Uncharacterized protein</fullName>
    </submittedName>
</protein>
<proteinExistence type="predicted"/>